<evidence type="ECO:0000259" key="2">
    <source>
        <dbReference type="PROSITE" id="PS50994"/>
    </source>
</evidence>
<dbReference type="PROSITE" id="PS50994">
    <property type="entry name" value="INTEGRASE"/>
    <property type="match status" value="1"/>
</dbReference>
<dbReference type="GO" id="GO:0015074">
    <property type="term" value="P:DNA integration"/>
    <property type="evidence" value="ECO:0007669"/>
    <property type="project" value="InterPro"/>
</dbReference>
<dbReference type="EMBL" id="BFEA01000187">
    <property type="protein sequence ID" value="GBG73667.1"/>
    <property type="molecule type" value="Genomic_DNA"/>
</dbReference>
<accession>A0A388KUD5</accession>
<proteinExistence type="predicted"/>
<reference evidence="3 4" key="1">
    <citation type="journal article" date="2018" name="Cell">
        <title>The Chara Genome: Secondary Complexity and Implications for Plant Terrestrialization.</title>
        <authorList>
            <person name="Nishiyama T."/>
            <person name="Sakayama H."/>
            <person name="Vries J.D."/>
            <person name="Buschmann H."/>
            <person name="Saint-Marcoux D."/>
            <person name="Ullrich K.K."/>
            <person name="Haas F.B."/>
            <person name="Vanderstraeten L."/>
            <person name="Becker D."/>
            <person name="Lang D."/>
            <person name="Vosolsobe S."/>
            <person name="Rombauts S."/>
            <person name="Wilhelmsson P.K.I."/>
            <person name="Janitza P."/>
            <person name="Kern R."/>
            <person name="Heyl A."/>
            <person name="Rumpler F."/>
            <person name="Villalobos L.I.A.C."/>
            <person name="Clay J.M."/>
            <person name="Skokan R."/>
            <person name="Toyoda A."/>
            <person name="Suzuki Y."/>
            <person name="Kagoshima H."/>
            <person name="Schijlen E."/>
            <person name="Tajeshwar N."/>
            <person name="Catarino B."/>
            <person name="Hetherington A.J."/>
            <person name="Saltykova A."/>
            <person name="Bonnot C."/>
            <person name="Breuninger H."/>
            <person name="Symeonidi A."/>
            <person name="Radhakrishnan G.V."/>
            <person name="Van Nieuwerburgh F."/>
            <person name="Deforce D."/>
            <person name="Chang C."/>
            <person name="Karol K.G."/>
            <person name="Hedrich R."/>
            <person name="Ulvskov P."/>
            <person name="Glockner G."/>
            <person name="Delwiche C.F."/>
            <person name="Petrasek J."/>
            <person name="Van de Peer Y."/>
            <person name="Friml J."/>
            <person name="Beilby M."/>
            <person name="Dolan L."/>
            <person name="Kohara Y."/>
            <person name="Sugano S."/>
            <person name="Fujiyama A."/>
            <person name="Delaux P.-M."/>
            <person name="Quint M."/>
            <person name="TheiBen G."/>
            <person name="Hagemann M."/>
            <person name="Harholt J."/>
            <person name="Dunand C."/>
            <person name="Zachgo S."/>
            <person name="Langdale J."/>
            <person name="Maumus F."/>
            <person name="Straeten D.V.D."/>
            <person name="Gould S.B."/>
            <person name="Rensing S.A."/>
        </authorList>
    </citation>
    <scope>NUCLEOTIDE SEQUENCE [LARGE SCALE GENOMIC DNA]</scope>
    <source>
        <strain evidence="3 4">S276</strain>
    </source>
</reference>
<comment type="caution">
    <text evidence="3">The sequence shown here is derived from an EMBL/GenBank/DDBJ whole genome shotgun (WGS) entry which is preliminary data.</text>
</comment>
<dbReference type="InterPro" id="IPR041588">
    <property type="entry name" value="Integrase_H2C2"/>
</dbReference>
<feature type="compositionally biased region" description="Basic and acidic residues" evidence="1">
    <location>
        <begin position="755"/>
        <end position="767"/>
    </location>
</feature>
<dbReference type="InterPro" id="IPR001584">
    <property type="entry name" value="Integrase_cat-core"/>
</dbReference>
<evidence type="ECO:0000256" key="1">
    <source>
        <dbReference type="SAM" id="MobiDB-lite"/>
    </source>
</evidence>
<feature type="region of interest" description="Disordered" evidence="1">
    <location>
        <begin position="734"/>
        <end position="767"/>
    </location>
</feature>
<sequence length="923" mass="105568">MEKLALVETYRLSEERLTIEEGIHAIEAHLMHGADVNFLVNSILQVQEGVSRSQKPVKDMEEDEFEEEEITEAFRAEEYDGVYRELGSLLSCEIREREVSLRVHEMRPRFAVHDGHLFIKNEVGNPRRVICGRHCQIDVIAALHDGPAGGHRAFALTYAKARKLYYCEDMSEMIRKYCESCVPCQIRVSTKYKEPLHPRIVRDAGAVVHLDLLAMPPGVRGYNYIFDARDNLTGFVDGRVIRNKTCETLAMCIMEYFLRYPFVMEFVMDRSSEFTCGEVNDLLRGYGVKASYTTRAHPQANAPVERGHTTLTNLLVKWTDGKENQWPKHLRAAFFVENITIKRSTKYAPAALCYGRHATLPIESFLTTWRRQDMETNLTFEGLLDLQARQVGIAEERIQEAADGVMDSRMKDKERWDHLPRVRKEPLEVGDVVLLYDSSLEKQWLRKLDKRWLGPYRIRRCGQHGAYEIEELDDTPWSDWVSGWALRLDSSQLMERVRGTGRYMECVARITRDSLDWRQFAMRVLRLRPQPLDRRGRPMRFDGANLDEFLESFAILASEQRWTEVQGIRQIRHWIIPKLIHEVSALIPSTLSWRGLEATLRGAFPASRRRSLYRGDRDYIPEFRIWVGERQRDRRQGGDEQHDIPRVHHMERGADYGETVVEAAYEERASVVERPAEATVGGEEAILPTGEWHDGSSAPSVEVVRELEAERAGQQETRRVEEIVQPHETAVAPDIGADTLGGSLPQQESVSRASSGDRGDRPLRWRDTHGVIDGLPVIEVRSTDEPVTTSVGQEQQGDVETLLSLGELSALEEPQTGEEAQRSEDSLTTLLYTIESSSLLMRQGESRLADGERETQRIEDEVLRIDPRAHMDDLHADGLVSSPLVFDETPRRDDEREGGSMGAHAETDMRSTQDEPETQRGEP</sequence>
<feature type="region of interest" description="Disordered" evidence="1">
    <location>
        <begin position="878"/>
        <end position="923"/>
    </location>
</feature>
<dbReference type="InterPro" id="IPR036397">
    <property type="entry name" value="RNaseH_sf"/>
</dbReference>
<dbReference type="PANTHER" id="PTHR37984:SF5">
    <property type="entry name" value="PROTEIN NYNRIN-LIKE"/>
    <property type="match status" value="1"/>
</dbReference>
<gene>
    <name evidence="3" type="ORF">CBR_g17010</name>
</gene>
<feature type="compositionally biased region" description="Basic and acidic residues" evidence="1">
    <location>
        <begin position="888"/>
        <end position="898"/>
    </location>
</feature>
<dbReference type="Gene3D" id="1.10.340.70">
    <property type="match status" value="1"/>
</dbReference>
<protein>
    <recommendedName>
        <fullName evidence="2">Integrase catalytic domain-containing protein</fullName>
    </recommendedName>
</protein>
<organism evidence="3 4">
    <name type="scientific">Chara braunii</name>
    <name type="common">Braun's stonewort</name>
    <dbReference type="NCBI Taxonomy" id="69332"/>
    <lineage>
        <taxon>Eukaryota</taxon>
        <taxon>Viridiplantae</taxon>
        <taxon>Streptophyta</taxon>
        <taxon>Charophyceae</taxon>
        <taxon>Charales</taxon>
        <taxon>Characeae</taxon>
        <taxon>Chara</taxon>
    </lineage>
</organism>
<keyword evidence="4" id="KW-1185">Reference proteome</keyword>
<dbReference type="Pfam" id="PF17921">
    <property type="entry name" value="Integrase_H2C2"/>
    <property type="match status" value="1"/>
</dbReference>
<dbReference type="SUPFAM" id="SSF53098">
    <property type="entry name" value="Ribonuclease H-like"/>
    <property type="match status" value="1"/>
</dbReference>
<feature type="compositionally biased region" description="Polar residues" evidence="1">
    <location>
        <begin position="744"/>
        <end position="754"/>
    </location>
</feature>
<dbReference type="AlphaFoldDB" id="A0A388KUD5"/>
<dbReference type="InterPro" id="IPR012337">
    <property type="entry name" value="RNaseH-like_sf"/>
</dbReference>
<dbReference type="PANTHER" id="PTHR37984">
    <property type="entry name" value="PROTEIN CBG26694"/>
    <property type="match status" value="1"/>
</dbReference>
<feature type="compositionally biased region" description="Basic and acidic residues" evidence="1">
    <location>
        <begin position="905"/>
        <end position="923"/>
    </location>
</feature>
<dbReference type="GO" id="GO:0003676">
    <property type="term" value="F:nucleic acid binding"/>
    <property type="evidence" value="ECO:0007669"/>
    <property type="project" value="InterPro"/>
</dbReference>
<dbReference type="Proteomes" id="UP000265515">
    <property type="component" value="Unassembled WGS sequence"/>
</dbReference>
<dbReference type="InterPro" id="IPR050951">
    <property type="entry name" value="Retrovirus_Pol_polyprotein"/>
</dbReference>
<dbReference type="Gramene" id="GBG73667">
    <property type="protein sequence ID" value="GBG73667"/>
    <property type="gene ID" value="CBR_g17010"/>
</dbReference>
<evidence type="ECO:0000313" key="3">
    <source>
        <dbReference type="EMBL" id="GBG73667.1"/>
    </source>
</evidence>
<dbReference type="Gene3D" id="3.30.420.10">
    <property type="entry name" value="Ribonuclease H-like superfamily/Ribonuclease H"/>
    <property type="match status" value="1"/>
</dbReference>
<evidence type="ECO:0000313" key="4">
    <source>
        <dbReference type="Proteomes" id="UP000265515"/>
    </source>
</evidence>
<feature type="domain" description="Integrase catalytic" evidence="2">
    <location>
        <begin position="194"/>
        <end position="357"/>
    </location>
</feature>
<dbReference type="OrthoDB" id="1934939at2759"/>
<name>A0A388KUD5_CHABU</name>